<dbReference type="Proteomes" id="UP000295270">
    <property type="component" value="Unassembled WGS sequence"/>
</dbReference>
<protein>
    <submittedName>
        <fullName evidence="8">OmpA family protein</fullName>
    </submittedName>
    <submittedName>
        <fullName evidence="7">Outer membrane protein OmpA-like peptidoglycan-associated protein</fullName>
    </submittedName>
</protein>
<evidence type="ECO:0000259" key="6">
    <source>
        <dbReference type="PROSITE" id="PS51123"/>
    </source>
</evidence>
<proteinExistence type="predicted"/>
<dbReference type="PANTHER" id="PTHR30329">
    <property type="entry name" value="STATOR ELEMENT OF FLAGELLAR MOTOR COMPLEX"/>
    <property type="match status" value="1"/>
</dbReference>
<reference evidence="7" key="3">
    <citation type="submission" date="2019-03" db="EMBL/GenBank/DDBJ databases">
        <authorList>
            <person name="Whitman W."/>
            <person name="Huntemann M."/>
            <person name="Clum A."/>
            <person name="Pillay M."/>
            <person name="Palaniappan K."/>
            <person name="Varghese N."/>
            <person name="Mikhailova N."/>
            <person name="Stamatis D."/>
            <person name="Reddy T."/>
            <person name="Daum C."/>
            <person name="Shapiro N."/>
            <person name="Ivanova N."/>
            <person name="Kyrpides N."/>
            <person name="Woyke T."/>
        </authorList>
    </citation>
    <scope>NUCLEOTIDE SEQUENCE</scope>
    <source>
        <strain evidence="7">P5626</strain>
    </source>
</reference>
<dbReference type="EMBL" id="QWDN01000002">
    <property type="protein sequence ID" value="TEB44984.1"/>
    <property type="molecule type" value="Genomic_DNA"/>
</dbReference>
<reference evidence="8 10" key="2">
    <citation type="journal article" date="2018" name="Syst. Appl. Microbiol.">
        <title>Flavobacterium circumlabens sp. nov. and Flavobacterium cupreum sp. nov., two psychrotrophic species isolated from Antarctic environmental samples.</title>
        <authorList>
            <person name="Kralova S."/>
            <person name="Busse H.J."/>
            <person name="Svec P."/>
            <person name="Maslanova I."/>
            <person name="Stankova E."/>
            <person name="Bartak M."/>
            <person name="Sedlacek I."/>
        </authorList>
    </citation>
    <scope>NUCLEOTIDE SEQUENCE [LARGE SCALE GENOMIC DNA]</scope>
    <source>
        <strain evidence="8 10">CCM 8828</strain>
    </source>
</reference>
<dbReference type="RefSeq" id="WP_132033585.1">
    <property type="nucleotide sequence ID" value="NZ_QWDN01000002.1"/>
</dbReference>
<dbReference type="InterPro" id="IPR011659">
    <property type="entry name" value="WD40"/>
</dbReference>
<organism evidence="8 10">
    <name type="scientific">Flavobacterium circumlabens</name>
    <dbReference type="NCBI Taxonomy" id="2133765"/>
    <lineage>
        <taxon>Bacteria</taxon>
        <taxon>Pseudomonadati</taxon>
        <taxon>Bacteroidota</taxon>
        <taxon>Flavobacteriia</taxon>
        <taxon>Flavobacteriales</taxon>
        <taxon>Flavobacteriaceae</taxon>
        <taxon>Flavobacterium</taxon>
    </lineage>
</organism>
<dbReference type="EMBL" id="SLWA01000002">
    <property type="protein sequence ID" value="TCN59719.1"/>
    <property type="molecule type" value="Genomic_DNA"/>
</dbReference>
<dbReference type="GO" id="GO:0009279">
    <property type="term" value="C:cell outer membrane"/>
    <property type="evidence" value="ECO:0007669"/>
    <property type="project" value="UniProtKB-SubCell"/>
</dbReference>
<feature type="chain" id="PRO_5043204596" evidence="5">
    <location>
        <begin position="19"/>
        <end position="644"/>
    </location>
</feature>
<dbReference type="Proteomes" id="UP000298340">
    <property type="component" value="Unassembled WGS sequence"/>
</dbReference>
<keyword evidence="5" id="KW-0732">Signal</keyword>
<evidence type="ECO:0000313" key="10">
    <source>
        <dbReference type="Proteomes" id="UP000298340"/>
    </source>
</evidence>
<evidence type="ECO:0000313" key="9">
    <source>
        <dbReference type="Proteomes" id="UP000295270"/>
    </source>
</evidence>
<feature type="domain" description="OmpA-like" evidence="6">
    <location>
        <begin position="522"/>
        <end position="644"/>
    </location>
</feature>
<keyword evidence="3" id="KW-0998">Cell outer membrane</keyword>
<dbReference type="InterPro" id="IPR011990">
    <property type="entry name" value="TPR-like_helical_dom_sf"/>
</dbReference>
<dbReference type="OrthoDB" id="9809364at2"/>
<evidence type="ECO:0000313" key="8">
    <source>
        <dbReference type="EMBL" id="TEB44984.1"/>
    </source>
</evidence>
<comment type="caution">
    <text evidence="8">The sequence shown here is derived from an EMBL/GenBank/DDBJ whole genome shotgun (WGS) entry which is preliminary data.</text>
</comment>
<dbReference type="SUPFAM" id="SSF48452">
    <property type="entry name" value="TPR-like"/>
    <property type="match status" value="1"/>
</dbReference>
<dbReference type="InterPro" id="IPR006664">
    <property type="entry name" value="OMP_bac"/>
</dbReference>
<evidence type="ECO:0000313" key="7">
    <source>
        <dbReference type="EMBL" id="TCN59719.1"/>
    </source>
</evidence>
<name>A0A4Y7UF39_9FLAO</name>
<dbReference type="SUPFAM" id="SSF82171">
    <property type="entry name" value="DPP6 N-terminal domain-like"/>
    <property type="match status" value="1"/>
</dbReference>
<sequence length="644" mass="73029">MKKLYILSLVLSFTIGFAQTNLKKADALFKNYSYVDASKAYEEILQNIKNPSTQTLKNAADSYYFISDARNALKWYKKLYEAQGNNLTDIYYLRYIQSLKGVMDYDEANRMIKEYLDKKGDQNEINRYAAQKKQLDSLSKAKSLYSIKNLDINTSKSDFGATFFQDKIVFTSARDTTKFSEKLYTWNNQPFLNLYVAERNPADGSLFNEVLFIPNVMTKYHEATATFDAQGKTIYYSTNIVKKNKLVIDETKTNNFQIIKGSIVNNKLENPEKVFFDSDEYSAGHPSLSDDGRWLFFASDMPGGYGETDLYYVKISDDGTMSSPVNLGPKINTLGNDLFPFFSNGTLYFSSDGHYGLGDLDVYESKFLADGTFSVPRNLGEPINSNKDDFSFIIDKADNFGYVSSNRADGKGDDDIYSFVKGKPVCNQNISGIAVDRKTKLPLTDVVIMAYNSYSDVLNETKTNYEGKYAIVVPCGKVVKLLAAKQNYSNDEKTVQTGNDNEGEIKDINFELSNYDDLVVKKKGVEKVDVNPIYFDYDKYDITPLAIEELTKVVFIMQKFPNIRIKIESHTDSRGKDAYNLKLSDNRAKSTRDYIISQGIDASRIESAIGYGESRLINKCKNGVKCTEAEHLLNRRSDFIIIQK</sequence>
<keyword evidence="9" id="KW-1185">Reference proteome</keyword>
<accession>A0A4Y7UF39</accession>
<dbReference type="PROSITE" id="PS51123">
    <property type="entry name" value="OMPA_2"/>
    <property type="match status" value="1"/>
</dbReference>
<evidence type="ECO:0000256" key="5">
    <source>
        <dbReference type="SAM" id="SignalP"/>
    </source>
</evidence>
<dbReference type="CDD" id="cd07185">
    <property type="entry name" value="OmpA_C-like"/>
    <property type="match status" value="1"/>
</dbReference>
<comment type="subcellular location">
    <subcellularLocation>
        <location evidence="1">Cell outer membrane</location>
    </subcellularLocation>
</comment>
<dbReference type="Gene3D" id="1.25.40.10">
    <property type="entry name" value="Tetratricopeptide repeat domain"/>
    <property type="match status" value="1"/>
</dbReference>
<reference evidence="7 9" key="1">
    <citation type="journal article" date="2015" name="Stand. Genomic Sci.">
        <title>Genomic Encyclopedia of Bacterial and Archaeal Type Strains, Phase III: the genomes of soil and plant-associated and newly described type strains.</title>
        <authorList>
            <person name="Whitman W.B."/>
            <person name="Woyke T."/>
            <person name="Klenk H.P."/>
            <person name="Zhou Y."/>
            <person name="Lilburn T.G."/>
            <person name="Beck B.J."/>
            <person name="De Vos P."/>
            <person name="Vandamme P."/>
            <person name="Eisen J.A."/>
            <person name="Garrity G."/>
            <person name="Hugenholtz P."/>
            <person name="Kyrpides N.C."/>
        </authorList>
    </citation>
    <scope>NUCLEOTIDE SEQUENCE [LARGE SCALE GENOMIC DNA]</scope>
    <source>
        <strain evidence="7 9">P5626</strain>
    </source>
</reference>
<evidence type="ECO:0000256" key="4">
    <source>
        <dbReference type="PROSITE-ProRule" id="PRU00473"/>
    </source>
</evidence>
<gene>
    <name evidence="8" type="ORF">D0809_07325</name>
    <name evidence="7" type="ORF">EV142_102337</name>
</gene>
<dbReference type="InterPro" id="IPR006665">
    <property type="entry name" value="OmpA-like"/>
</dbReference>
<dbReference type="AlphaFoldDB" id="A0A4Y7UF39"/>
<dbReference type="Gene3D" id="3.30.1330.60">
    <property type="entry name" value="OmpA-like domain"/>
    <property type="match status" value="1"/>
</dbReference>
<dbReference type="SUPFAM" id="SSF103088">
    <property type="entry name" value="OmpA-like"/>
    <property type="match status" value="1"/>
</dbReference>
<dbReference type="Gene3D" id="2.60.40.1120">
    <property type="entry name" value="Carboxypeptidase-like, regulatory domain"/>
    <property type="match status" value="1"/>
</dbReference>
<dbReference type="InterPro" id="IPR050330">
    <property type="entry name" value="Bact_OuterMem_StrucFunc"/>
</dbReference>
<evidence type="ECO:0000256" key="2">
    <source>
        <dbReference type="ARBA" id="ARBA00023136"/>
    </source>
</evidence>
<feature type="signal peptide" evidence="5">
    <location>
        <begin position="1"/>
        <end position="18"/>
    </location>
</feature>
<dbReference type="Pfam" id="PF00691">
    <property type="entry name" value="OmpA"/>
    <property type="match status" value="1"/>
</dbReference>
<dbReference type="InterPro" id="IPR036737">
    <property type="entry name" value="OmpA-like_sf"/>
</dbReference>
<evidence type="ECO:0000256" key="3">
    <source>
        <dbReference type="ARBA" id="ARBA00023237"/>
    </source>
</evidence>
<keyword evidence="2 4" id="KW-0472">Membrane</keyword>
<dbReference type="SUPFAM" id="SSF49464">
    <property type="entry name" value="Carboxypeptidase regulatory domain-like"/>
    <property type="match status" value="1"/>
</dbReference>
<evidence type="ECO:0000256" key="1">
    <source>
        <dbReference type="ARBA" id="ARBA00004442"/>
    </source>
</evidence>
<dbReference type="InterPro" id="IPR008969">
    <property type="entry name" value="CarboxyPept-like_regulatory"/>
</dbReference>
<dbReference type="PRINTS" id="PR01021">
    <property type="entry name" value="OMPADOMAIN"/>
</dbReference>
<dbReference type="Pfam" id="PF07676">
    <property type="entry name" value="PD40"/>
    <property type="match status" value="2"/>
</dbReference>
<dbReference type="PANTHER" id="PTHR30329:SF21">
    <property type="entry name" value="LIPOPROTEIN YIAD-RELATED"/>
    <property type="match status" value="1"/>
</dbReference>